<keyword evidence="1" id="KW-0812">Transmembrane</keyword>
<keyword evidence="1" id="KW-0472">Membrane</keyword>
<evidence type="ECO:0000313" key="3">
    <source>
        <dbReference type="EMBL" id="KPQ41721.1"/>
    </source>
</evidence>
<name>A0A0P7ZAZ2_9EURY</name>
<feature type="domain" description="LiaF transmembrane" evidence="2">
    <location>
        <begin position="7"/>
        <end position="76"/>
    </location>
</feature>
<dbReference type="Gene3D" id="2.160.20.80">
    <property type="entry name" value="E3 ubiquitin-protein ligase SopA"/>
    <property type="match status" value="1"/>
</dbReference>
<reference evidence="3 4" key="1">
    <citation type="submission" date="2015-09" db="EMBL/GenBank/DDBJ databases">
        <title>A metagenomics-based metabolic model of nitrate-dependent anaerobic oxidation of methane by Methanoperedens-like archaea.</title>
        <authorList>
            <person name="Arshad A."/>
            <person name="Speth D.R."/>
            <person name="De Graaf R.M."/>
            <person name="Op Den Camp H.J."/>
            <person name="Jetten M.S."/>
            <person name="Welte C.U."/>
        </authorList>
    </citation>
    <scope>NUCLEOTIDE SEQUENCE [LARGE SCALE GENOMIC DNA]</scope>
</reference>
<evidence type="ECO:0000259" key="2">
    <source>
        <dbReference type="Pfam" id="PF22570"/>
    </source>
</evidence>
<dbReference type="Proteomes" id="UP000050360">
    <property type="component" value="Unassembled WGS sequence"/>
</dbReference>
<feature type="transmembrane region" description="Helical" evidence="1">
    <location>
        <begin position="58"/>
        <end position="79"/>
    </location>
</feature>
<dbReference type="EMBL" id="LKCM01000311">
    <property type="protein sequence ID" value="KPQ41721.1"/>
    <property type="molecule type" value="Genomic_DNA"/>
</dbReference>
<dbReference type="Pfam" id="PF22570">
    <property type="entry name" value="LiaF-TM"/>
    <property type="match status" value="1"/>
</dbReference>
<keyword evidence="1" id="KW-1133">Transmembrane helix</keyword>
<evidence type="ECO:0000313" key="4">
    <source>
        <dbReference type="Proteomes" id="UP000050360"/>
    </source>
</evidence>
<comment type="caution">
    <text evidence="3">The sequence shown here is derived from an EMBL/GenBank/DDBJ whole genome shotgun (WGS) entry which is preliminary data.</text>
</comment>
<dbReference type="SUPFAM" id="SSF141571">
    <property type="entry name" value="Pentapeptide repeat-like"/>
    <property type="match status" value="1"/>
</dbReference>
<dbReference type="InterPro" id="IPR054331">
    <property type="entry name" value="LiaF_TM"/>
</dbReference>
<dbReference type="PANTHER" id="PTHR14136">
    <property type="entry name" value="BTB_POZ DOMAIN-CONTAINING PROTEIN KCTD9"/>
    <property type="match status" value="1"/>
</dbReference>
<accession>A0A0P7ZAZ2</accession>
<dbReference type="InterPro" id="IPR051082">
    <property type="entry name" value="Pentapeptide-BTB/POZ_domain"/>
</dbReference>
<organism evidence="3 4">
    <name type="scientific">Candidatus Methanoperedens nitratireducens</name>
    <dbReference type="NCBI Taxonomy" id="1392998"/>
    <lineage>
        <taxon>Archaea</taxon>
        <taxon>Methanobacteriati</taxon>
        <taxon>Methanobacteriota</taxon>
        <taxon>Stenosarchaea group</taxon>
        <taxon>Methanomicrobia</taxon>
        <taxon>Methanosarcinales</taxon>
        <taxon>ANME-2 cluster</taxon>
        <taxon>Candidatus Methanoperedentaceae</taxon>
        <taxon>Candidatus Methanoperedens</taxon>
    </lineage>
</organism>
<dbReference type="InterPro" id="IPR001646">
    <property type="entry name" value="5peptide_repeat"/>
</dbReference>
<evidence type="ECO:0000256" key="1">
    <source>
        <dbReference type="SAM" id="Phobius"/>
    </source>
</evidence>
<dbReference type="PANTHER" id="PTHR14136:SF17">
    <property type="entry name" value="BTB_POZ DOMAIN-CONTAINING PROTEIN KCTD9"/>
    <property type="match status" value="1"/>
</dbReference>
<feature type="transmembrane region" description="Helical" evidence="1">
    <location>
        <begin position="35"/>
        <end position="51"/>
    </location>
</feature>
<protein>
    <submittedName>
        <fullName evidence="3">Pentapeptide repeats (8 copies)</fullName>
    </submittedName>
</protein>
<gene>
    <name evidence="3" type="ORF">MPEBLZ_03749</name>
</gene>
<dbReference type="AlphaFoldDB" id="A0A0P7ZAZ2"/>
<dbReference type="Pfam" id="PF00805">
    <property type="entry name" value="Pentapeptide"/>
    <property type="match status" value="2"/>
</dbReference>
<sequence>MKPGYVGPLLLLAIGFILLFNNLGSLPWEIWGSLWQYWPVILILSGIQILARRSGSGIMYVLAVILSILLIIATVFLAWNGYPAPDTVENNLEWSIFNNSHPGDNNFDFADLDNSDFNNSVLNGANMNFASMQYANFSNSSLNGANMNFADLKYAKLNNAGLKGANLNFAGLEYSDLNNAVLDGANLNFANLDGANMTGARMEGANHVFAITSKSTICPDSRNGPCW</sequence>
<proteinExistence type="predicted"/>